<comment type="caution">
    <text evidence="1">The sequence shown here is derived from an EMBL/GenBank/DDBJ whole genome shotgun (WGS) entry which is preliminary data.</text>
</comment>
<protein>
    <submittedName>
        <fullName evidence="1">Uncharacterized protein</fullName>
    </submittedName>
</protein>
<dbReference type="AlphaFoldDB" id="A0AAV4XGS3"/>
<evidence type="ECO:0000313" key="2">
    <source>
        <dbReference type="Proteomes" id="UP001054945"/>
    </source>
</evidence>
<sequence length="111" mass="12341">MALAGLEPKICGPSVRGLATRPFRPHDDYDDAYEKNDLLKLMKNDLPCNLIKIKLLRVIAIGEQIPQECLCRFGPSLDPKKLSNLQIYLLIIEYVFDSSSLIISSSSSSSS</sequence>
<name>A0AAV4XGS3_CAEEX</name>
<evidence type="ECO:0000313" key="1">
    <source>
        <dbReference type="EMBL" id="GIY93864.1"/>
    </source>
</evidence>
<gene>
    <name evidence="1" type="ORF">CEXT_696191</name>
</gene>
<reference evidence="1 2" key="1">
    <citation type="submission" date="2021-06" db="EMBL/GenBank/DDBJ databases">
        <title>Caerostris extrusa draft genome.</title>
        <authorList>
            <person name="Kono N."/>
            <person name="Arakawa K."/>
        </authorList>
    </citation>
    <scope>NUCLEOTIDE SEQUENCE [LARGE SCALE GENOMIC DNA]</scope>
</reference>
<proteinExistence type="predicted"/>
<keyword evidence="2" id="KW-1185">Reference proteome</keyword>
<dbReference type="Proteomes" id="UP001054945">
    <property type="component" value="Unassembled WGS sequence"/>
</dbReference>
<accession>A0AAV4XGS3</accession>
<dbReference type="EMBL" id="BPLR01017716">
    <property type="protein sequence ID" value="GIY93864.1"/>
    <property type="molecule type" value="Genomic_DNA"/>
</dbReference>
<organism evidence="1 2">
    <name type="scientific">Caerostris extrusa</name>
    <name type="common">Bark spider</name>
    <name type="synonym">Caerostris bankana</name>
    <dbReference type="NCBI Taxonomy" id="172846"/>
    <lineage>
        <taxon>Eukaryota</taxon>
        <taxon>Metazoa</taxon>
        <taxon>Ecdysozoa</taxon>
        <taxon>Arthropoda</taxon>
        <taxon>Chelicerata</taxon>
        <taxon>Arachnida</taxon>
        <taxon>Araneae</taxon>
        <taxon>Araneomorphae</taxon>
        <taxon>Entelegynae</taxon>
        <taxon>Araneoidea</taxon>
        <taxon>Araneidae</taxon>
        <taxon>Caerostris</taxon>
    </lineage>
</organism>